<dbReference type="OrthoDB" id="1681166at2759"/>
<dbReference type="EMBL" id="ML742191">
    <property type="protein sequence ID" value="KAE8147781.1"/>
    <property type="molecule type" value="Genomic_DNA"/>
</dbReference>
<feature type="region of interest" description="Disordered" evidence="1">
    <location>
        <begin position="196"/>
        <end position="223"/>
    </location>
</feature>
<feature type="compositionally biased region" description="Polar residues" evidence="1">
    <location>
        <begin position="26"/>
        <end position="37"/>
    </location>
</feature>
<reference evidence="2 3" key="1">
    <citation type="submission" date="2019-04" db="EMBL/GenBank/DDBJ databases">
        <title>Friends and foes A comparative genomics study of 23 Aspergillus species from section Flavi.</title>
        <authorList>
            <consortium name="DOE Joint Genome Institute"/>
            <person name="Kjaerbolling I."/>
            <person name="Vesth T."/>
            <person name="Frisvad J.C."/>
            <person name="Nybo J.L."/>
            <person name="Theobald S."/>
            <person name="Kildgaard S."/>
            <person name="Isbrandt T."/>
            <person name="Kuo A."/>
            <person name="Sato A."/>
            <person name="Lyhne E.K."/>
            <person name="Kogle M.E."/>
            <person name="Wiebenga A."/>
            <person name="Kun R.S."/>
            <person name="Lubbers R.J."/>
            <person name="Makela M.R."/>
            <person name="Barry K."/>
            <person name="Chovatia M."/>
            <person name="Clum A."/>
            <person name="Daum C."/>
            <person name="Haridas S."/>
            <person name="He G."/>
            <person name="LaButti K."/>
            <person name="Lipzen A."/>
            <person name="Mondo S."/>
            <person name="Riley R."/>
            <person name="Salamov A."/>
            <person name="Simmons B.A."/>
            <person name="Magnuson J.K."/>
            <person name="Henrissat B."/>
            <person name="Mortensen U.H."/>
            <person name="Larsen T.O."/>
            <person name="Devries R.P."/>
            <person name="Grigoriev I.V."/>
            <person name="Machida M."/>
            <person name="Baker S.E."/>
            <person name="Andersen M.R."/>
        </authorList>
    </citation>
    <scope>NUCLEOTIDE SEQUENCE [LARGE SCALE GENOMIC DNA]</scope>
    <source>
        <strain evidence="2 3">IBT 18842</strain>
    </source>
</reference>
<evidence type="ECO:0000256" key="1">
    <source>
        <dbReference type="SAM" id="MobiDB-lite"/>
    </source>
</evidence>
<evidence type="ECO:0000313" key="2">
    <source>
        <dbReference type="EMBL" id="KAE8147781.1"/>
    </source>
</evidence>
<proteinExistence type="predicted"/>
<gene>
    <name evidence="2" type="ORF">BDV25DRAFT_142429</name>
</gene>
<sequence>MSLPKHTTSTFLSSSPSKQSVRRTPESNASRPESSNARPIPQQARALSQEPQAHEPANVTSPGAENDLRDIQPTSHPPLQPFFTVIEDSNTATYYHPTVHYIFSDDDTDIVTEAALRSLEAEQDNLPRYGKGKARTRDHSSQVDEEEDGLPSPRKEPMLPSPIPGVRDHYIILDMDTATTNDAHSVNAVSAHDTIATSPGTQSAAPQHLSSESQNYTSPQNQSQFRVGSAYSLSPTWQVLNTQLVPAPTFENSSEQPLNGGLMLKIQGTAGLPMSMPARDREKDNSTQRLEEMMEQFSKRLGELRQVIESGGHTDLQGDIQEGAAEEPTQNAEAVDGQTHNQNDIANQEQFQ</sequence>
<organism evidence="2 3">
    <name type="scientific">Aspergillus avenaceus</name>
    <dbReference type="NCBI Taxonomy" id="36643"/>
    <lineage>
        <taxon>Eukaryota</taxon>
        <taxon>Fungi</taxon>
        <taxon>Dikarya</taxon>
        <taxon>Ascomycota</taxon>
        <taxon>Pezizomycotina</taxon>
        <taxon>Eurotiomycetes</taxon>
        <taxon>Eurotiomycetidae</taxon>
        <taxon>Eurotiales</taxon>
        <taxon>Aspergillaceae</taxon>
        <taxon>Aspergillus</taxon>
        <taxon>Aspergillus subgen. Circumdati</taxon>
    </lineage>
</organism>
<name>A0A5N6TNU4_ASPAV</name>
<dbReference type="Proteomes" id="UP000325780">
    <property type="component" value="Unassembled WGS sequence"/>
</dbReference>
<feature type="region of interest" description="Disordered" evidence="1">
    <location>
        <begin position="1"/>
        <end position="82"/>
    </location>
</feature>
<accession>A0A5N6TNU4</accession>
<feature type="region of interest" description="Disordered" evidence="1">
    <location>
        <begin position="306"/>
        <end position="352"/>
    </location>
</feature>
<dbReference type="AlphaFoldDB" id="A0A5N6TNU4"/>
<feature type="compositionally biased region" description="Polar residues" evidence="1">
    <location>
        <begin position="328"/>
        <end position="352"/>
    </location>
</feature>
<feature type="compositionally biased region" description="Polar residues" evidence="1">
    <location>
        <begin position="1"/>
        <end position="19"/>
    </location>
</feature>
<keyword evidence="3" id="KW-1185">Reference proteome</keyword>
<feature type="region of interest" description="Disordered" evidence="1">
    <location>
        <begin position="122"/>
        <end position="163"/>
    </location>
</feature>
<evidence type="ECO:0000313" key="3">
    <source>
        <dbReference type="Proteomes" id="UP000325780"/>
    </source>
</evidence>
<protein>
    <submittedName>
        <fullName evidence="2">Uncharacterized protein</fullName>
    </submittedName>
</protein>